<evidence type="ECO:0000256" key="5">
    <source>
        <dbReference type="SAM" id="Phobius"/>
    </source>
</evidence>
<dbReference type="Gene3D" id="1.20.1250.20">
    <property type="entry name" value="MFS general substrate transporter like domains"/>
    <property type="match status" value="1"/>
</dbReference>
<dbReference type="PANTHER" id="PTHR23507">
    <property type="entry name" value="ZGC:174356"/>
    <property type="match status" value="1"/>
</dbReference>
<evidence type="ECO:0008006" key="8">
    <source>
        <dbReference type="Google" id="ProtNLM"/>
    </source>
</evidence>
<evidence type="ECO:0000256" key="2">
    <source>
        <dbReference type="ARBA" id="ARBA00022692"/>
    </source>
</evidence>
<accession>A0A0L0RYH6</accession>
<evidence type="ECO:0000313" key="6">
    <source>
        <dbReference type="EMBL" id="KNE55106.1"/>
    </source>
</evidence>
<dbReference type="VEuPathDB" id="FungiDB:AMAG_17733"/>
<evidence type="ECO:0000256" key="3">
    <source>
        <dbReference type="ARBA" id="ARBA00022989"/>
    </source>
</evidence>
<dbReference type="InterPro" id="IPR011701">
    <property type="entry name" value="MFS"/>
</dbReference>
<dbReference type="PANTHER" id="PTHR23507:SF1">
    <property type="entry name" value="FI18259P1-RELATED"/>
    <property type="match status" value="1"/>
</dbReference>
<dbReference type="EMBL" id="GG745328">
    <property type="protein sequence ID" value="KNE55106.1"/>
    <property type="molecule type" value="Genomic_DNA"/>
</dbReference>
<organism evidence="6 7">
    <name type="scientific">Allomyces macrogynus (strain ATCC 38327)</name>
    <name type="common">Allomyces javanicus var. macrogynus</name>
    <dbReference type="NCBI Taxonomy" id="578462"/>
    <lineage>
        <taxon>Eukaryota</taxon>
        <taxon>Fungi</taxon>
        <taxon>Fungi incertae sedis</taxon>
        <taxon>Blastocladiomycota</taxon>
        <taxon>Blastocladiomycetes</taxon>
        <taxon>Blastocladiales</taxon>
        <taxon>Blastocladiaceae</taxon>
        <taxon>Allomyces</taxon>
    </lineage>
</organism>
<name>A0A0L0RYH6_ALLM3</name>
<dbReference type="GO" id="GO:0022857">
    <property type="term" value="F:transmembrane transporter activity"/>
    <property type="evidence" value="ECO:0007669"/>
    <property type="project" value="InterPro"/>
</dbReference>
<evidence type="ECO:0000256" key="4">
    <source>
        <dbReference type="ARBA" id="ARBA00023136"/>
    </source>
</evidence>
<feature type="transmembrane region" description="Helical" evidence="5">
    <location>
        <begin position="87"/>
        <end position="105"/>
    </location>
</feature>
<feature type="transmembrane region" description="Helical" evidence="5">
    <location>
        <begin position="315"/>
        <end position="336"/>
    </location>
</feature>
<gene>
    <name evidence="6" type="ORF">AMAG_17733</name>
</gene>
<keyword evidence="4 5" id="KW-0472">Membrane</keyword>
<dbReference type="AlphaFoldDB" id="A0A0L0RYH6"/>
<dbReference type="InterPro" id="IPR036259">
    <property type="entry name" value="MFS_trans_sf"/>
</dbReference>
<comment type="subcellular location">
    <subcellularLocation>
        <location evidence="1">Membrane</location>
        <topology evidence="1">Multi-pass membrane protein</topology>
    </subcellularLocation>
</comment>
<dbReference type="SUPFAM" id="SSF103473">
    <property type="entry name" value="MFS general substrate transporter"/>
    <property type="match status" value="2"/>
</dbReference>
<sequence>MAADLAALLSKPWYRRGPIVILASLAFFVLVAFMACVPAVNQATLDWACDFEQMRDEAVIGDVSECKNDAHLAVRVQKRASGLLSTGLFWMGIISMLTTSFWGHLCDTHGRVFMVRVGFLAFMSIQTASLAIVTAPTSAVAPIYYTMYIFAGLCGGMGASMLGLKPYVSDMTFPHERPAVFGAIQGAIMLGVVAAPIAGGTVISLAGGRPAPLLISALVVLVMAFLVSGVLREVRPPAPSTTSLWNHVSKSNPLSALFVLAPSCRPGAIYRVFLIVFTALTAVADLMSSVIWMLFATFHFAWTPSSTGALLTARSALAAVLVMASGPAIRFLAVSLRERAPAHPQRDSGIPAAVDDAGVDSVVNSSSGSSRTSARLDLDLADNKDDADASTPLLADNHRAPDHDDHLAPHHHYDDALPATRWDTPILAFTAFINVVALTIMGTGRSAAVFTVGYMTQSLTTLAVPVRDTLLSKLVPGTQLGQLMAANQLITSFMSAVAPALANAIYAWSLQTGEAGAGLVGVLARIVDDNGPVAVQQLVMPGGMVFVVAAAFALVAFVLAAVVAVWVRAVRTKMLAVMTIMA</sequence>
<dbReference type="Proteomes" id="UP000054350">
    <property type="component" value="Unassembled WGS sequence"/>
</dbReference>
<dbReference type="OMA" id="ECKNDAH"/>
<feature type="transmembrane region" description="Helical" evidence="5">
    <location>
        <begin position="117"/>
        <end position="137"/>
    </location>
</feature>
<evidence type="ECO:0000256" key="1">
    <source>
        <dbReference type="ARBA" id="ARBA00004141"/>
    </source>
</evidence>
<keyword evidence="7" id="KW-1185">Reference proteome</keyword>
<feature type="transmembrane region" description="Helical" evidence="5">
    <location>
        <begin position="143"/>
        <end position="168"/>
    </location>
</feature>
<feature type="transmembrane region" description="Helical" evidence="5">
    <location>
        <begin position="180"/>
        <end position="205"/>
    </location>
</feature>
<feature type="transmembrane region" description="Helical" evidence="5">
    <location>
        <begin position="19"/>
        <end position="40"/>
    </location>
</feature>
<feature type="transmembrane region" description="Helical" evidence="5">
    <location>
        <begin position="544"/>
        <end position="567"/>
    </location>
</feature>
<reference evidence="7" key="2">
    <citation type="submission" date="2009-11" db="EMBL/GenBank/DDBJ databases">
        <title>The Genome Sequence of Allomyces macrogynus strain ATCC 38327.</title>
        <authorList>
            <consortium name="The Broad Institute Genome Sequencing Platform"/>
            <person name="Russ C."/>
            <person name="Cuomo C."/>
            <person name="Shea T."/>
            <person name="Young S.K."/>
            <person name="Zeng Q."/>
            <person name="Koehrsen M."/>
            <person name="Haas B."/>
            <person name="Borodovsky M."/>
            <person name="Guigo R."/>
            <person name="Alvarado L."/>
            <person name="Berlin A."/>
            <person name="Borenstein D."/>
            <person name="Chen Z."/>
            <person name="Engels R."/>
            <person name="Freedman E."/>
            <person name="Gellesch M."/>
            <person name="Goldberg J."/>
            <person name="Griggs A."/>
            <person name="Gujja S."/>
            <person name="Heiman D."/>
            <person name="Hepburn T."/>
            <person name="Howarth C."/>
            <person name="Jen D."/>
            <person name="Larson L."/>
            <person name="Lewis B."/>
            <person name="Mehta T."/>
            <person name="Park D."/>
            <person name="Pearson M."/>
            <person name="Roberts A."/>
            <person name="Saif S."/>
            <person name="Shenoy N."/>
            <person name="Sisk P."/>
            <person name="Stolte C."/>
            <person name="Sykes S."/>
            <person name="Walk T."/>
            <person name="White J."/>
            <person name="Yandava C."/>
            <person name="Burger G."/>
            <person name="Gray M.W."/>
            <person name="Holland P.W.H."/>
            <person name="King N."/>
            <person name="Lang F.B.F."/>
            <person name="Roger A.J."/>
            <person name="Ruiz-Trillo I."/>
            <person name="Lander E."/>
            <person name="Nusbaum C."/>
        </authorList>
    </citation>
    <scope>NUCLEOTIDE SEQUENCE [LARGE SCALE GENOMIC DNA]</scope>
    <source>
        <strain evidence="7">ATCC 38327</strain>
    </source>
</reference>
<evidence type="ECO:0000313" key="7">
    <source>
        <dbReference type="Proteomes" id="UP000054350"/>
    </source>
</evidence>
<dbReference type="Pfam" id="PF07690">
    <property type="entry name" value="MFS_1"/>
    <property type="match status" value="1"/>
</dbReference>
<feature type="transmembrane region" description="Helical" evidence="5">
    <location>
        <begin position="211"/>
        <end position="231"/>
    </location>
</feature>
<reference evidence="6 7" key="1">
    <citation type="submission" date="2009-11" db="EMBL/GenBank/DDBJ databases">
        <title>Annotation of Allomyces macrogynus ATCC 38327.</title>
        <authorList>
            <consortium name="The Broad Institute Genome Sequencing Platform"/>
            <person name="Russ C."/>
            <person name="Cuomo C."/>
            <person name="Burger G."/>
            <person name="Gray M.W."/>
            <person name="Holland P.W.H."/>
            <person name="King N."/>
            <person name="Lang F.B.F."/>
            <person name="Roger A.J."/>
            <person name="Ruiz-Trillo I."/>
            <person name="Young S.K."/>
            <person name="Zeng Q."/>
            <person name="Gargeya S."/>
            <person name="Fitzgerald M."/>
            <person name="Haas B."/>
            <person name="Abouelleil A."/>
            <person name="Alvarado L."/>
            <person name="Arachchi H.M."/>
            <person name="Berlin A."/>
            <person name="Chapman S.B."/>
            <person name="Gearin G."/>
            <person name="Goldberg J."/>
            <person name="Griggs A."/>
            <person name="Gujja S."/>
            <person name="Hansen M."/>
            <person name="Heiman D."/>
            <person name="Howarth C."/>
            <person name="Larimer J."/>
            <person name="Lui A."/>
            <person name="MacDonald P.J.P."/>
            <person name="McCowen C."/>
            <person name="Montmayeur A."/>
            <person name="Murphy C."/>
            <person name="Neiman D."/>
            <person name="Pearson M."/>
            <person name="Priest M."/>
            <person name="Roberts A."/>
            <person name="Saif S."/>
            <person name="Shea T."/>
            <person name="Sisk P."/>
            <person name="Stolte C."/>
            <person name="Sykes S."/>
            <person name="Wortman J."/>
            <person name="Nusbaum C."/>
            <person name="Birren B."/>
        </authorList>
    </citation>
    <scope>NUCLEOTIDE SEQUENCE [LARGE SCALE GENOMIC DNA]</scope>
    <source>
        <strain evidence="6 7">ATCC 38327</strain>
    </source>
</reference>
<dbReference type="OrthoDB" id="5204190at2759"/>
<keyword evidence="2 5" id="KW-0812">Transmembrane</keyword>
<protein>
    <recommendedName>
        <fullName evidence="8">Major facilitator superfamily (MFS) profile domain-containing protein</fullName>
    </recommendedName>
</protein>
<dbReference type="GO" id="GO:0016020">
    <property type="term" value="C:membrane"/>
    <property type="evidence" value="ECO:0007669"/>
    <property type="project" value="UniProtKB-SubCell"/>
</dbReference>
<keyword evidence="3 5" id="KW-1133">Transmembrane helix</keyword>
<feature type="transmembrane region" description="Helical" evidence="5">
    <location>
        <begin position="272"/>
        <end position="295"/>
    </location>
</feature>
<proteinExistence type="predicted"/>